<dbReference type="InterPro" id="IPR006664">
    <property type="entry name" value="OMP_bac"/>
</dbReference>
<dbReference type="InterPro" id="IPR050330">
    <property type="entry name" value="Bact_OuterMem_StrucFunc"/>
</dbReference>
<keyword evidence="10" id="KW-0175">Coiled coil</keyword>
<comment type="subcellular location">
    <subcellularLocation>
        <location evidence="1">Cell outer membrane</location>
        <topology evidence="1">Multi-pass membrane protein</topology>
    </subcellularLocation>
</comment>
<name>A0A5B8VXD3_9SPHI</name>
<dbReference type="SUPFAM" id="SSF103088">
    <property type="entry name" value="OmpA-like"/>
    <property type="match status" value="1"/>
</dbReference>
<dbReference type="Pfam" id="PF00691">
    <property type="entry name" value="OmpA"/>
    <property type="match status" value="1"/>
</dbReference>
<dbReference type="GO" id="GO:0046930">
    <property type="term" value="C:pore complex"/>
    <property type="evidence" value="ECO:0007669"/>
    <property type="project" value="UniProtKB-KW"/>
</dbReference>
<feature type="signal peptide" evidence="11">
    <location>
        <begin position="1"/>
        <end position="23"/>
    </location>
</feature>
<feature type="chain" id="PRO_5023080877" evidence="11">
    <location>
        <begin position="24"/>
        <end position="460"/>
    </location>
</feature>
<evidence type="ECO:0000256" key="7">
    <source>
        <dbReference type="ARBA" id="ARBA00023136"/>
    </source>
</evidence>
<protein>
    <submittedName>
        <fullName evidence="13">OmpA family protein</fullName>
    </submittedName>
</protein>
<dbReference type="CDD" id="cd07185">
    <property type="entry name" value="OmpA_C-like"/>
    <property type="match status" value="1"/>
</dbReference>
<keyword evidence="4" id="KW-0812">Transmembrane</keyword>
<evidence type="ECO:0000256" key="2">
    <source>
        <dbReference type="ARBA" id="ARBA00022448"/>
    </source>
</evidence>
<keyword evidence="11" id="KW-0732">Signal</keyword>
<sequence>MKTNLKKATMLLTGLMVGSKLFAQTPDTSAAAKDYVRPFSGGDKLRTWSIGVHGGLLTPFTVFGSNNKQDFTHPQEQVGYGAYIKKQILPSLGLQADFLRGKVKGTSSQPDGLGNTVYSQYETNINWSAALSANITLANINWRHEKPFIQPYLTVGAGTMNYTPKITPVGGQQVNFKNTGNGSINEVYIPLGLGLKFDLAPGVNLDLGYQVNFVNSDNFDGYKYGSGNDRFSYVYIGLEFALGSKKKPQMATHNPVASMRTEYMWQNEQTKNALQQQIDAEKAKNDALRNDLNTTNANLAKLTTDSDGDGVVDVNDKCPNTPAGTKVDGSGCPLAKPEVKVYVTEEDKKVVKDAIKNLEFDLGKATIRAHSLPSLDRVAQLLVDKNFSLKLAGHTDNTGSNELNMRLSKDRAESIKAYLVSKGANASRIEATGYGQTQPIATNKTAAGRQANRRVEFTLL</sequence>
<dbReference type="PANTHER" id="PTHR30329">
    <property type="entry name" value="STATOR ELEMENT OF FLAGELLAR MOTOR COMPLEX"/>
    <property type="match status" value="1"/>
</dbReference>
<evidence type="ECO:0000256" key="9">
    <source>
        <dbReference type="PROSITE-ProRule" id="PRU00473"/>
    </source>
</evidence>
<keyword evidence="7 9" id="KW-0472">Membrane</keyword>
<dbReference type="KEGG" id="mgk:FSB76_03605"/>
<dbReference type="PRINTS" id="PR01021">
    <property type="entry name" value="OMPADOMAIN"/>
</dbReference>
<evidence type="ECO:0000313" key="13">
    <source>
        <dbReference type="EMBL" id="QEC75076.1"/>
    </source>
</evidence>
<dbReference type="SUPFAM" id="SSF103647">
    <property type="entry name" value="TSP type-3 repeat"/>
    <property type="match status" value="1"/>
</dbReference>
<dbReference type="RefSeq" id="WP_147052231.1">
    <property type="nucleotide sequence ID" value="NZ_CP042437.1"/>
</dbReference>
<keyword evidence="6" id="KW-0626">Porin</keyword>
<dbReference type="InterPro" id="IPR011250">
    <property type="entry name" value="OMP/PagP_B-barrel"/>
</dbReference>
<keyword evidence="2" id="KW-0813">Transport</keyword>
<keyword evidence="5" id="KW-0406">Ion transport</keyword>
<organism evidence="13 14">
    <name type="scientific">Mucilaginibacter ginsenosidivorax</name>
    <dbReference type="NCBI Taxonomy" id="862126"/>
    <lineage>
        <taxon>Bacteria</taxon>
        <taxon>Pseudomonadati</taxon>
        <taxon>Bacteroidota</taxon>
        <taxon>Sphingobacteriia</taxon>
        <taxon>Sphingobacteriales</taxon>
        <taxon>Sphingobacteriaceae</taxon>
        <taxon>Mucilaginibacter</taxon>
    </lineage>
</organism>
<reference evidence="13 14" key="1">
    <citation type="journal article" date="2013" name="J. Microbiol.">
        <title>Mucilaginibacter ginsenosidivorax sp. nov., with ginsenoside converting activity isolated from sediment.</title>
        <authorList>
            <person name="Kim J.K."/>
            <person name="Choi T.E."/>
            <person name="Liu Q.M."/>
            <person name="Park H.Y."/>
            <person name="Yi T.H."/>
            <person name="Yoon M.H."/>
            <person name="Kim S.C."/>
            <person name="Im W.T."/>
        </authorList>
    </citation>
    <scope>NUCLEOTIDE SEQUENCE [LARGE SCALE GENOMIC DNA]</scope>
    <source>
        <strain evidence="13 14">KHI28</strain>
    </source>
</reference>
<feature type="coiled-coil region" evidence="10">
    <location>
        <begin position="271"/>
        <end position="305"/>
    </location>
</feature>
<dbReference type="OrthoDB" id="1522982at2"/>
<keyword evidence="3" id="KW-1134">Transmembrane beta strand</keyword>
<evidence type="ECO:0000256" key="5">
    <source>
        <dbReference type="ARBA" id="ARBA00023065"/>
    </source>
</evidence>
<dbReference type="Gene3D" id="2.40.160.20">
    <property type="match status" value="1"/>
</dbReference>
<dbReference type="GO" id="GO:0005509">
    <property type="term" value="F:calcium ion binding"/>
    <property type="evidence" value="ECO:0007669"/>
    <property type="project" value="InterPro"/>
</dbReference>
<evidence type="ECO:0000256" key="1">
    <source>
        <dbReference type="ARBA" id="ARBA00004571"/>
    </source>
</evidence>
<evidence type="ECO:0000256" key="3">
    <source>
        <dbReference type="ARBA" id="ARBA00022452"/>
    </source>
</evidence>
<dbReference type="Proteomes" id="UP000321362">
    <property type="component" value="Chromosome"/>
</dbReference>
<keyword evidence="14" id="KW-1185">Reference proteome</keyword>
<evidence type="ECO:0000256" key="4">
    <source>
        <dbReference type="ARBA" id="ARBA00022692"/>
    </source>
</evidence>
<dbReference type="Gene3D" id="3.30.1330.60">
    <property type="entry name" value="OmpA-like domain"/>
    <property type="match status" value="1"/>
</dbReference>
<evidence type="ECO:0000313" key="14">
    <source>
        <dbReference type="Proteomes" id="UP000321362"/>
    </source>
</evidence>
<evidence type="ECO:0000256" key="10">
    <source>
        <dbReference type="SAM" id="Coils"/>
    </source>
</evidence>
<dbReference type="InterPro" id="IPR028974">
    <property type="entry name" value="TSP_type-3_rpt"/>
</dbReference>
<evidence type="ECO:0000256" key="11">
    <source>
        <dbReference type="SAM" id="SignalP"/>
    </source>
</evidence>
<dbReference type="EMBL" id="CP042437">
    <property type="protein sequence ID" value="QEC75076.1"/>
    <property type="molecule type" value="Genomic_DNA"/>
</dbReference>
<evidence type="ECO:0000259" key="12">
    <source>
        <dbReference type="PROSITE" id="PS51123"/>
    </source>
</evidence>
<gene>
    <name evidence="13" type="ORF">FSB76_03605</name>
</gene>
<dbReference type="SUPFAM" id="SSF56925">
    <property type="entry name" value="OMPA-like"/>
    <property type="match status" value="1"/>
</dbReference>
<dbReference type="InterPro" id="IPR006665">
    <property type="entry name" value="OmpA-like"/>
</dbReference>
<dbReference type="GO" id="GO:0006811">
    <property type="term" value="P:monoatomic ion transport"/>
    <property type="evidence" value="ECO:0007669"/>
    <property type="project" value="UniProtKB-KW"/>
</dbReference>
<evidence type="ECO:0000256" key="6">
    <source>
        <dbReference type="ARBA" id="ARBA00023114"/>
    </source>
</evidence>
<dbReference type="InterPro" id="IPR036737">
    <property type="entry name" value="OmpA-like_sf"/>
</dbReference>
<feature type="domain" description="OmpA-like" evidence="12">
    <location>
        <begin position="347"/>
        <end position="460"/>
    </location>
</feature>
<proteinExistence type="predicted"/>
<dbReference type="GO" id="GO:0009279">
    <property type="term" value="C:cell outer membrane"/>
    <property type="evidence" value="ECO:0007669"/>
    <property type="project" value="UniProtKB-SubCell"/>
</dbReference>
<dbReference type="GO" id="GO:0015288">
    <property type="term" value="F:porin activity"/>
    <property type="evidence" value="ECO:0007669"/>
    <property type="project" value="UniProtKB-KW"/>
</dbReference>
<accession>A0A5B8VXD3</accession>
<evidence type="ECO:0000256" key="8">
    <source>
        <dbReference type="ARBA" id="ARBA00023237"/>
    </source>
</evidence>
<dbReference type="PROSITE" id="PS51123">
    <property type="entry name" value="OMPA_2"/>
    <property type="match status" value="1"/>
</dbReference>
<dbReference type="AlphaFoldDB" id="A0A5B8VXD3"/>
<dbReference type="PANTHER" id="PTHR30329:SF21">
    <property type="entry name" value="LIPOPROTEIN YIAD-RELATED"/>
    <property type="match status" value="1"/>
</dbReference>
<keyword evidence="8" id="KW-0998">Cell outer membrane</keyword>